<gene>
    <name evidence="2" type="ORF">CLO192961_LOCUS396131</name>
</gene>
<dbReference type="InterPro" id="IPR011989">
    <property type="entry name" value="ARM-like"/>
</dbReference>
<evidence type="ECO:0000259" key="1">
    <source>
        <dbReference type="PROSITE" id="PS50837"/>
    </source>
</evidence>
<accession>A0ABY6UX94</accession>
<dbReference type="SMART" id="SM00382">
    <property type="entry name" value="AAA"/>
    <property type="match status" value="1"/>
</dbReference>
<dbReference type="Pfam" id="PF05729">
    <property type="entry name" value="NACHT"/>
    <property type="match status" value="1"/>
</dbReference>
<dbReference type="Pfam" id="PF23238">
    <property type="entry name" value="DUF7068"/>
    <property type="match status" value="1"/>
</dbReference>
<dbReference type="EMBL" id="CABFNS010000896">
    <property type="protein sequence ID" value="VUC34815.1"/>
    <property type="molecule type" value="Genomic_DNA"/>
</dbReference>
<keyword evidence="3" id="KW-1185">Reference proteome</keyword>
<comment type="caution">
    <text evidence="2">The sequence shown here is derived from an EMBL/GenBank/DDBJ whole genome shotgun (WGS) entry which is preliminary data.</text>
</comment>
<dbReference type="Pfam" id="PF06985">
    <property type="entry name" value="HET"/>
    <property type="match status" value="1"/>
</dbReference>
<evidence type="ECO:0000313" key="3">
    <source>
        <dbReference type="Proteomes" id="UP000766486"/>
    </source>
</evidence>
<dbReference type="SMART" id="SM00567">
    <property type="entry name" value="EZ_HEAT"/>
    <property type="match status" value="11"/>
</dbReference>
<dbReference type="Proteomes" id="UP000766486">
    <property type="component" value="Unassembled WGS sequence"/>
</dbReference>
<name>A0ABY6UX94_BIOOC</name>
<evidence type="ECO:0000313" key="2">
    <source>
        <dbReference type="EMBL" id="VUC34815.1"/>
    </source>
</evidence>
<dbReference type="InterPro" id="IPR004155">
    <property type="entry name" value="PBS_lyase_HEAT"/>
</dbReference>
<dbReference type="Gene3D" id="3.40.50.300">
    <property type="entry name" value="P-loop containing nucleotide triphosphate hydrolases"/>
    <property type="match status" value="1"/>
</dbReference>
<sequence>MRLLEWDGRDVRLKEFHAGSIPDYAILSHTWGQDHEEVSFQDIQRNAAKNKSGYKKIEFCIVQAGRDNLKHFWIDTCCIDKHNAAELQESLNSMFRWYKHSKKCYVYLPDVSTNTEQAGPESGRASWEAAFRKSKWFTRGWTLQELIAPSSVAFFSEQSQFLGDKVTLESLLEEITGIPAEALRGGPLSQFSVQARFEWMQKRETKREEDKAHALQGIFDVFVPTMYGWGVTKAIERLHKEIQEAHVNNISITDADNYLNHDYYSDERLKIERLSGKRLPMEHCYINLAIIKTDQGKPVEEEPQDKSSPFALAHRLKTQDPNQDVIVDLATLFDTREDSDNNARQIRRVLIRGRAGVGKTTLCKKIVFEFQRQTLWNNLFERILWVPLRGLKSWPSNECNLRELLHHHYFRHHQFGVTLADRLAHAIDFDGHQSQHGKTLFILDGLDEVSNTWNSGDAKYDLLVRLLNQPNVIITTRPHAQIPQHVARHIDLEVETIGFSEREVEEYLDMAFLDRGKVAKAEEVLRKFALIQSLVRIPILLDAFCYTWDPLSLAGNHTTTQTMTSFYRVIVQELLRKDVVRSENRNGLHVTETTAAELLSCQLEAEFEEHLRLLENIAFAGMYNDTIEFEPHDRNIIWKKYGHYKDLTLVDQCLRSSFLRISDPNEGSGNVSYHFLHLTFQEFFAAKCFVRQWISGEHILCLDLSSKTTRAMPKDEFLARYKYEPRYDIFWRFVAGIIESQDQEEAARFFRMLEDPQSRDLLGPAHQRLIVHCLAEVSPQMSLRPELEMKLEEWLAFEAKFTQKCKLAREMEFPERILCKILDSEDKATICEVLEAVGRRATIANTFLPAIIACLGDEDCTVRWAAAHTLRSRVSDPRVQQALLNRFHDQDCFVRQAAAEALSSRASDPQVQRALLAQLHDDDAAVNVRRAAAHALSSQASDPKVKQALLAKLDGDTAADVRWAVAEALRSQAFNPRVQQALLARFHDDKYTVRRAAASALSSQASDAQVQQALLARLHSQDHTIRRAAAEALRSQASDPQVQQALLAQLGNDAVAGVRWAAANALSSRTSNPQVQQALLARLCNDDTANVRRGASRALSSQTSDARVQQTLLAQLKKESTANVRWAIVEALRSQVSNSQVRQALLAQLYNDAAANVRMGAARALSSQASDLRVQEVLLARVNTDAAANIRWAAVDALSSRASNPQVQQALVDRLEDDSTAVVRAAVDALHLNGFSLFDKRHIKQFYNASLDRSFTRHYCWQLQPNGLRLITPQRTSELFISDQRIKILKKARADHGTPDVFKPSGIRGLLRRSVPMATVSTIANRLLRLI</sequence>
<dbReference type="InterPro" id="IPR016024">
    <property type="entry name" value="ARM-type_fold"/>
</dbReference>
<dbReference type="InterPro" id="IPR010730">
    <property type="entry name" value="HET"/>
</dbReference>
<dbReference type="PANTHER" id="PTHR10622:SF11">
    <property type="entry name" value="HET-DOMAIN-CONTAINING PROTEIN"/>
    <property type="match status" value="1"/>
</dbReference>
<protein>
    <recommendedName>
        <fullName evidence="1">NACHT domain-containing protein</fullName>
    </recommendedName>
</protein>
<dbReference type="InterPro" id="IPR027417">
    <property type="entry name" value="P-loop_NTPase"/>
</dbReference>
<dbReference type="InterPro" id="IPR003593">
    <property type="entry name" value="AAA+_ATPase"/>
</dbReference>
<dbReference type="Gene3D" id="1.25.10.10">
    <property type="entry name" value="Leucine-rich Repeat Variant"/>
    <property type="match status" value="3"/>
</dbReference>
<dbReference type="SUPFAM" id="SSF48371">
    <property type="entry name" value="ARM repeat"/>
    <property type="match status" value="2"/>
</dbReference>
<reference evidence="2 3" key="1">
    <citation type="submission" date="2019-06" db="EMBL/GenBank/DDBJ databases">
        <authorList>
            <person name="Broberg M."/>
        </authorList>
    </citation>
    <scope>NUCLEOTIDE SEQUENCE [LARGE SCALE GENOMIC DNA]</scope>
</reference>
<dbReference type="PROSITE" id="PS50837">
    <property type="entry name" value="NACHT"/>
    <property type="match status" value="1"/>
</dbReference>
<dbReference type="SUPFAM" id="SSF52540">
    <property type="entry name" value="P-loop containing nucleoside triphosphate hydrolases"/>
    <property type="match status" value="1"/>
</dbReference>
<dbReference type="PANTHER" id="PTHR10622">
    <property type="entry name" value="HET DOMAIN-CONTAINING PROTEIN"/>
    <property type="match status" value="1"/>
</dbReference>
<feature type="domain" description="NACHT" evidence="1">
    <location>
        <begin position="347"/>
        <end position="480"/>
    </location>
</feature>
<dbReference type="InterPro" id="IPR007111">
    <property type="entry name" value="NACHT_NTPase"/>
</dbReference>
<dbReference type="InterPro" id="IPR055496">
    <property type="entry name" value="DUF7068"/>
</dbReference>
<dbReference type="Pfam" id="PF13646">
    <property type="entry name" value="HEAT_2"/>
    <property type="match status" value="3"/>
</dbReference>
<organism evidence="2 3">
    <name type="scientific">Bionectria ochroleuca</name>
    <name type="common">Gliocladium roseum</name>
    <dbReference type="NCBI Taxonomy" id="29856"/>
    <lineage>
        <taxon>Eukaryota</taxon>
        <taxon>Fungi</taxon>
        <taxon>Dikarya</taxon>
        <taxon>Ascomycota</taxon>
        <taxon>Pezizomycotina</taxon>
        <taxon>Sordariomycetes</taxon>
        <taxon>Hypocreomycetidae</taxon>
        <taxon>Hypocreales</taxon>
        <taxon>Bionectriaceae</taxon>
        <taxon>Clonostachys</taxon>
    </lineage>
</organism>
<proteinExistence type="predicted"/>